<dbReference type="InterPro" id="IPR023646">
    <property type="entry name" value="Prisomal_replication_PriB"/>
</dbReference>
<keyword evidence="3 4" id="KW-0238">DNA-binding</keyword>
<dbReference type="AlphaFoldDB" id="A0A286EC98"/>
<evidence type="ECO:0000256" key="3">
    <source>
        <dbReference type="ARBA" id="ARBA00023125"/>
    </source>
</evidence>
<evidence type="ECO:0000256" key="2">
    <source>
        <dbReference type="ARBA" id="ARBA00022705"/>
    </source>
</evidence>
<dbReference type="InterPro" id="IPR000424">
    <property type="entry name" value="Primosome_PriB/ssb"/>
</dbReference>
<dbReference type="NCBIfam" id="TIGR04418">
    <property type="entry name" value="PriB_gamma"/>
    <property type="match status" value="1"/>
</dbReference>
<sequence>MENQFTLTATLHKVDVLRHTPSGIPVLEVVLQHNSWQEENGIPCQIKFELPAKIIGQNAQAWQHKQGEIVTVSGFLAQRSQRIFRPVLRIQHITEYKG</sequence>
<dbReference type="GO" id="GO:0003697">
    <property type="term" value="F:single-stranded DNA binding"/>
    <property type="evidence" value="ECO:0007669"/>
    <property type="project" value="InterPro"/>
</dbReference>
<dbReference type="Gene3D" id="2.40.50.140">
    <property type="entry name" value="Nucleic acid-binding proteins"/>
    <property type="match status" value="1"/>
</dbReference>
<organism evidence="5 6">
    <name type="scientific">Alysiella filiformis DSM 16848</name>
    <dbReference type="NCBI Taxonomy" id="1120981"/>
    <lineage>
        <taxon>Bacteria</taxon>
        <taxon>Pseudomonadati</taxon>
        <taxon>Pseudomonadota</taxon>
        <taxon>Betaproteobacteria</taxon>
        <taxon>Neisseriales</taxon>
        <taxon>Neisseriaceae</taxon>
        <taxon>Alysiella</taxon>
    </lineage>
</organism>
<dbReference type="GO" id="GO:1990077">
    <property type="term" value="C:primosome complex"/>
    <property type="evidence" value="ECO:0007669"/>
    <property type="project" value="UniProtKB-KW"/>
</dbReference>
<dbReference type="Pfam" id="PF22657">
    <property type="entry name" value="SSB_1"/>
    <property type="match status" value="1"/>
</dbReference>
<accession>A0A286EC98</accession>
<dbReference type="GO" id="GO:0006269">
    <property type="term" value="P:DNA replication, synthesis of primer"/>
    <property type="evidence" value="ECO:0007669"/>
    <property type="project" value="UniProtKB-KW"/>
</dbReference>
<dbReference type="SUPFAM" id="SSF50249">
    <property type="entry name" value="Nucleic acid-binding proteins"/>
    <property type="match status" value="1"/>
</dbReference>
<dbReference type="PIRSF" id="PIRSF003135">
    <property type="entry name" value="Primosomal_n"/>
    <property type="match status" value="1"/>
</dbReference>
<dbReference type="Proteomes" id="UP000219669">
    <property type="component" value="Unassembled WGS sequence"/>
</dbReference>
<dbReference type="RefSeq" id="WP_097114324.1">
    <property type="nucleotide sequence ID" value="NZ_CP083931.1"/>
</dbReference>
<protein>
    <submittedName>
        <fullName evidence="5">Restart primosome assembly protein PriB</fullName>
    </submittedName>
</protein>
<evidence type="ECO:0000256" key="4">
    <source>
        <dbReference type="PROSITE-ProRule" id="PRU00252"/>
    </source>
</evidence>
<keyword evidence="1" id="KW-0639">Primosome</keyword>
<dbReference type="OrthoDB" id="5296916at2"/>
<proteinExistence type="predicted"/>
<evidence type="ECO:0000256" key="1">
    <source>
        <dbReference type="ARBA" id="ARBA00022515"/>
    </source>
</evidence>
<dbReference type="InterPro" id="IPR012340">
    <property type="entry name" value="NA-bd_OB-fold"/>
</dbReference>
<reference evidence="5 6" key="1">
    <citation type="submission" date="2017-09" db="EMBL/GenBank/DDBJ databases">
        <authorList>
            <person name="Ehlers B."/>
            <person name="Leendertz F.H."/>
        </authorList>
    </citation>
    <scope>NUCLEOTIDE SEQUENCE [LARGE SCALE GENOMIC DNA]</scope>
    <source>
        <strain evidence="5 6">DSM 16848</strain>
    </source>
</reference>
<gene>
    <name evidence="5" type="ORF">SAMN02746062_01283</name>
</gene>
<name>A0A286EC98_9NEIS</name>
<dbReference type="EMBL" id="OCNF01000009">
    <property type="protein sequence ID" value="SOD68506.1"/>
    <property type="molecule type" value="Genomic_DNA"/>
</dbReference>
<keyword evidence="2" id="KW-0235">DNA replication</keyword>
<evidence type="ECO:0000313" key="5">
    <source>
        <dbReference type="EMBL" id="SOD68506.1"/>
    </source>
</evidence>
<keyword evidence="6" id="KW-1185">Reference proteome</keyword>
<dbReference type="PROSITE" id="PS50935">
    <property type="entry name" value="SSB"/>
    <property type="match status" value="1"/>
</dbReference>
<evidence type="ECO:0000313" key="6">
    <source>
        <dbReference type="Proteomes" id="UP000219669"/>
    </source>
</evidence>